<evidence type="ECO:0000256" key="3">
    <source>
        <dbReference type="ARBA" id="ARBA00023242"/>
    </source>
</evidence>
<dbReference type="HOGENOM" id="CLU_115916_0_1_1"/>
<comment type="similarity">
    <text evidence="2">Belongs to the dpy-30 family.</text>
</comment>
<reference evidence="5 6" key="1">
    <citation type="journal article" date="2007" name="Nat. Biotechnol.">
        <title>Genome sequence of the lignocellulose-bioconverting and xylose-fermenting yeast Pichia stipitis.</title>
        <authorList>
            <person name="Jeffries T.W."/>
            <person name="Grigoriev I.V."/>
            <person name="Grimwood J."/>
            <person name="Laplaza J.M."/>
            <person name="Aerts A."/>
            <person name="Salamov A."/>
            <person name="Schmutz J."/>
            <person name="Lindquist E."/>
            <person name="Dehal P."/>
            <person name="Shapiro H."/>
            <person name="Jin Y.S."/>
            <person name="Passoth V."/>
            <person name="Richardson P.M."/>
        </authorList>
    </citation>
    <scope>NUCLEOTIDE SEQUENCE [LARGE SCALE GENOMIC DNA]</scope>
    <source>
        <strain evidence="6">ATCC 58785 / CBS 6054 / NBRC 10063 / NRRL Y-11545</strain>
    </source>
</reference>
<dbReference type="Proteomes" id="UP000002258">
    <property type="component" value="Chromosome 5"/>
</dbReference>
<dbReference type="KEGG" id="pic:PICST_32150"/>
<dbReference type="eggNOG" id="ENOG502SE27">
    <property type="taxonomic scope" value="Eukaryota"/>
</dbReference>
<evidence type="ECO:0000256" key="1">
    <source>
        <dbReference type="ARBA" id="ARBA00004123"/>
    </source>
</evidence>
<dbReference type="Pfam" id="PF05186">
    <property type="entry name" value="Dpy-30"/>
    <property type="match status" value="1"/>
</dbReference>
<proteinExistence type="inferred from homology"/>
<dbReference type="AlphaFoldDB" id="A3LVJ8"/>
<keyword evidence="6" id="KW-1185">Reference proteome</keyword>
<feature type="region of interest" description="Disordered" evidence="4">
    <location>
        <begin position="41"/>
        <end position="60"/>
    </location>
</feature>
<organism evidence="5 6">
    <name type="scientific">Scheffersomyces stipitis (strain ATCC 58785 / CBS 6054 / NBRC 10063 / NRRL Y-11545)</name>
    <name type="common">Yeast</name>
    <name type="synonym">Pichia stipitis</name>
    <dbReference type="NCBI Taxonomy" id="322104"/>
    <lineage>
        <taxon>Eukaryota</taxon>
        <taxon>Fungi</taxon>
        <taxon>Dikarya</taxon>
        <taxon>Ascomycota</taxon>
        <taxon>Saccharomycotina</taxon>
        <taxon>Pichiomycetes</taxon>
        <taxon>Debaryomycetaceae</taxon>
        <taxon>Scheffersomyces</taxon>
    </lineage>
</organism>
<comment type="subcellular location">
    <subcellularLocation>
        <location evidence="1">Nucleus</location>
    </subcellularLocation>
</comment>
<feature type="compositionally biased region" description="Basic and acidic residues" evidence="4">
    <location>
        <begin position="89"/>
        <end position="101"/>
    </location>
</feature>
<evidence type="ECO:0000256" key="4">
    <source>
        <dbReference type="SAM" id="MobiDB-lite"/>
    </source>
</evidence>
<protein>
    <submittedName>
        <fullName evidence="5">Set1C component SDC1 (Suppressor of CDC25 protein 1)</fullName>
    </submittedName>
</protein>
<dbReference type="InParanoid" id="A3LVJ8"/>
<dbReference type="OrthoDB" id="417678at2759"/>
<gene>
    <name evidence="5" type="primary">SDC1</name>
    <name evidence="5" type="ORF">PICST_32150</name>
</gene>
<accession>A3LVJ8</accession>
<dbReference type="InterPro" id="IPR007858">
    <property type="entry name" value="Dpy-30_motif"/>
</dbReference>
<sequence length="163" mass="17411">MGDETPVTAIAAEVEQTNTLGSVAIANGDSTDKLSIQALTSTTEPEVKSETEPEAISNSTIPAIASIATAVPDNKASSPTPTAKRPKLQSREASVDLEALRNDGPPVHEIVGGSSVRRYLNEHVTRHLLEGLKEVGSSKPEDPLQYLGEFLLQRAAEERSRKK</sequence>
<dbReference type="GO" id="GO:0005634">
    <property type="term" value="C:nucleus"/>
    <property type="evidence" value="ECO:0007669"/>
    <property type="project" value="UniProtKB-SubCell"/>
</dbReference>
<dbReference type="CDD" id="cd22965">
    <property type="entry name" value="DD_DPY30_SDC1"/>
    <property type="match status" value="1"/>
</dbReference>
<dbReference type="OMA" id="PNGGATH"/>
<dbReference type="EMBL" id="CP000499">
    <property type="protein sequence ID" value="ABN66789.1"/>
    <property type="molecule type" value="Genomic_DNA"/>
</dbReference>
<evidence type="ECO:0000313" key="6">
    <source>
        <dbReference type="Proteomes" id="UP000002258"/>
    </source>
</evidence>
<dbReference type="RefSeq" id="XP_001384818.1">
    <property type="nucleotide sequence ID" value="XM_001384781.1"/>
</dbReference>
<dbReference type="FunCoup" id="A3LVJ8">
    <property type="interactions" value="117"/>
</dbReference>
<name>A3LVJ8_PICST</name>
<dbReference type="InterPro" id="IPR049629">
    <property type="entry name" value="DPY30_SDC1_DD"/>
</dbReference>
<dbReference type="GeneID" id="4839109"/>
<dbReference type="STRING" id="322104.A3LVJ8"/>
<evidence type="ECO:0000313" key="5">
    <source>
        <dbReference type="EMBL" id="ABN66789.1"/>
    </source>
</evidence>
<feature type="region of interest" description="Disordered" evidence="4">
    <location>
        <begin position="70"/>
        <end position="108"/>
    </location>
</feature>
<keyword evidence="3" id="KW-0539">Nucleus</keyword>
<evidence type="ECO:0000256" key="2">
    <source>
        <dbReference type="ARBA" id="ARBA00010849"/>
    </source>
</evidence>
<dbReference type="Gene3D" id="1.20.890.10">
    <property type="entry name" value="cAMP-dependent protein kinase regulatory subunit, dimerization-anchoring domain"/>
    <property type="match status" value="1"/>
</dbReference>